<dbReference type="EMBL" id="JAHKPD010000018">
    <property type="protein sequence ID" value="MBU2951292.1"/>
    <property type="molecule type" value="Genomic_DNA"/>
</dbReference>
<protein>
    <submittedName>
        <fullName evidence="1">Response regulator</fullName>
    </submittedName>
</protein>
<name>A0ACC5UAE5_9FLAO</name>
<gene>
    <name evidence="1" type="ORF">KO493_11340</name>
</gene>
<dbReference type="Proteomes" id="UP001647509">
    <property type="component" value="Unassembled WGS sequence"/>
</dbReference>
<keyword evidence="2" id="KW-1185">Reference proteome</keyword>
<proteinExistence type="predicted"/>
<sequence length="124" mass="14451">MGLPQNVRNIVFFRKNLTFNNQAKLNMRQKIVNLLIIEDCQIIVNAYKVIIDNIINYKFKASITQNCEEAYQHIQTKKHDLILLDLQLPVSKNNIYKCGEDLGSLIRKVHPDSKIIILPMFQII</sequence>
<organism evidence="1 2">
    <name type="scientific">Pseudotamlana agarivorans</name>
    <dbReference type="NCBI Taxonomy" id="481183"/>
    <lineage>
        <taxon>Bacteria</taxon>
        <taxon>Pseudomonadati</taxon>
        <taxon>Bacteroidota</taxon>
        <taxon>Flavobacteriia</taxon>
        <taxon>Flavobacteriales</taxon>
        <taxon>Flavobacteriaceae</taxon>
        <taxon>Pseudotamlana</taxon>
    </lineage>
</organism>
<accession>A0ACC5UAE5</accession>
<reference evidence="1" key="1">
    <citation type="submission" date="2021-05" db="EMBL/GenBank/DDBJ databases">
        <title>Draft genomes of bacteria isolated from model marine particles.</title>
        <authorList>
            <person name="Datta M.S."/>
            <person name="Schwartzman J.A."/>
            <person name="Enke T.N."/>
            <person name="Saavedra J."/>
            <person name="Cermak N."/>
            <person name="Cordero O.X."/>
        </authorList>
    </citation>
    <scope>NUCLEOTIDE SEQUENCE</scope>
    <source>
        <strain evidence="1">I2M19</strain>
    </source>
</reference>
<evidence type="ECO:0000313" key="1">
    <source>
        <dbReference type="EMBL" id="MBU2951292.1"/>
    </source>
</evidence>
<comment type="caution">
    <text evidence="1">The sequence shown here is derived from an EMBL/GenBank/DDBJ whole genome shotgun (WGS) entry which is preliminary data.</text>
</comment>
<evidence type="ECO:0000313" key="2">
    <source>
        <dbReference type="Proteomes" id="UP001647509"/>
    </source>
</evidence>